<keyword evidence="3" id="KW-1185">Reference proteome</keyword>
<dbReference type="Gene3D" id="3.90.550.10">
    <property type="entry name" value="Spore Coat Polysaccharide Biosynthesis Protein SpsA, Chain A"/>
    <property type="match status" value="1"/>
</dbReference>
<proteinExistence type="predicted"/>
<dbReference type="GO" id="GO:0016740">
    <property type="term" value="F:transferase activity"/>
    <property type="evidence" value="ECO:0007669"/>
    <property type="project" value="UniProtKB-KW"/>
</dbReference>
<gene>
    <name evidence="2" type="ORF">FNB79_11345</name>
</gene>
<dbReference type="RefSeq" id="WP_143381419.1">
    <property type="nucleotide sequence ID" value="NZ_CP041637.1"/>
</dbReference>
<dbReference type="InterPro" id="IPR029044">
    <property type="entry name" value="Nucleotide-diphossugar_trans"/>
</dbReference>
<reference evidence="2 3" key="1">
    <citation type="submission" date="2019-07" db="EMBL/GenBank/DDBJ databases">
        <title>Genome sequencing for Formosa sp. PS13.</title>
        <authorList>
            <person name="Park S.-J."/>
        </authorList>
    </citation>
    <scope>NUCLEOTIDE SEQUENCE [LARGE SCALE GENOMIC DNA]</scope>
    <source>
        <strain evidence="2 3">PS13</strain>
    </source>
</reference>
<organism evidence="2 3">
    <name type="scientific">Formosa sediminum</name>
    <dbReference type="NCBI Taxonomy" id="2594004"/>
    <lineage>
        <taxon>Bacteria</taxon>
        <taxon>Pseudomonadati</taxon>
        <taxon>Bacteroidota</taxon>
        <taxon>Flavobacteriia</taxon>
        <taxon>Flavobacteriales</taxon>
        <taxon>Flavobacteriaceae</taxon>
        <taxon>Formosa</taxon>
    </lineage>
</organism>
<dbReference type="SUPFAM" id="SSF53448">
    <property type="entry name" value="Nucleotide-diphospho-sugar transferases"/>
    <property type="match status" value="1"/>
</dbReference>
<feature type="domain" description="Glycosyltransferase 2-like" evidence="1">
    <location>
        <begin position="6"/>
        <end position="138"/>
    </location>
</feature>
<dbReference type="AlphaFoldDB" id="A0A516GSQ0"/>
<dbReference type="EMBL" id="CP041637">
    <property type="protein sequence ID" value="QDO94535.1"/>
    <property type="molecule type" value="Genomic_DNA"/>
</dbReference>
<dbReference type="Proteomes" id="UP000319209">
    <property type="component" value="Chromosome"/>
</dbReference>
<dbReference type="OrthoDB" id="1134820at2"/>
<accession>A0A516GSQ0</accession>
<evidence type="ECO:0000259" key="1">
    <source>
        <dbReference type="Pfam" id="PF00535"/>
    </source>
</evidence>
<dbReference type="InterPro" id="IPR001173">
    <property type="entry name" value="Glyco_trans_2-like"/>
</dbReference>
<dbReference type="KEGG" id="fop:FNB79_11345"/>
<evidence type="ECO:0000313" key="3">
    <source>
        <dbReference type="Proteomes" id="UP000319209"/>
    </source>
</evidence>
<protein>
    <submittedName>
        <fullName evidence="2">Glycosyltransferase</fullName>
    </submittedName>
</protein>
<keyword evidence="2" id="KW-0808">Transferase</keyword>
<name>A0A516GSQ0_9FLAO</name>
<dbReference type="Pfam" id="PF00535">
    <property type="entry name" value="Glycos_transf_2"/>
    <property type="match status" value="1"/>
</dbReference>
<evidence type="ECO:0000313" key="2">
    <source>
        <dbReference type="EMBL" id="QDO94535.1"/>
    </source>
</evidence>
<sequence>MKVGLILIFHNNEDTINKQFFNSIFELSKQIHLSLINNGSTDNTLQKLRDIEQMYSSNLSLIDIKKYKGTTAAIKAGVRYLSKHGEFKYIGFLTIQSISNMKHVSKIIQLIKTRYDLIVMYNAKVAATKPFERKLFKNTFSMHDFSTYFKSYFDVTGV</sequence>